<name>A0A8C6HZS5_MUSSI</name>
<organism evidence="1 2">
    <name type="scientific">Mus spicilegus</name>
    <name type="common">Mound-building mouse</name>
    <dbReference type="NCBI Taxonomy" id="10103"/>
    <lineage>
        <taxon>Eukaryota</taxon>
        <taxon>Metazoa</taxon>
        <taxon>Chordata</taxon>
        <taxon>Craniata</taxon>
        <taxon>Vertebrata</taxon>
        <taxon>Euteleostomi</taxon>
        <taxon>Mammalia</taxon>
        <taxon>Eutheria</taxon>
        <taxon>Euarchontoglires</taxon>
        <taxon>Glires</taxon>
        <taxon>Rodentia</taxon>
        <taxon>Myomorpha</taxon>
        <taxon>Muroidea</taxon>
        <taxon>Muridae</taxon>
        <taxon>Murinae</taxon>
        <taxon>Mus</taxon>
        <taxon>Mus</taxon>
    </lineage>
</organism>
<evidence type="ECO:0000313" key="1">
    <source>
        <dbReference type="Ensembl" id="ENSMSIP00000028738.1"/>
    </source>
</evidence>
<protein>
    <submittedName>
        <fullName evidence="1">Uncharacterized protein</fullName>
    </submittedName>
</protein>
<evidence type="ECO:0000313" key="2">
    <source>
        <dbReference type="Proteomes" id="UP000694415"/>
    </source>
</evidence>
<accession>A0A8C6HZS5</accession>
<dbReference type="AlphaFoldDB" id="A0A8C6HZS5"/>
<sequence length="154" mass="16936">IETKDMEEPFLTASWLIQQPQNLLSPQGRHPPKTSTLPKSQIGGGSFSIVVLSTQMTIACVKSTKTHTTTKLLIRQVFITTEPYLQSVFLCYFLCSHLNVLLAVCHSTGDFSWSEAGARQLGIRSQPGLHSKKGMVVCASKPSILETETCRSLI</sequence>
<dbReference type="Proteomes" id="UP000694415">
    <property type="component" value="Unplaced"/>
</dbReference>
<dbReference type="GeneTree" id="ENSGT01140000286759"/>
<dbReference type="Ensembl" id="ENSMSIT00000036229.1">
    <property type="protein sequence ID" value="ENSMSIP00000028738.1"/>
    <property type="gene ID" value="ENSMSIG00000024151.1"/>
</dbReference>
<keyword evidence="2" id="KW-1185">Reference proteome</keyword>
<reference evidence="1" key="2">
    <citation type="submission" date="2025-09" db="UniProtKB">
        <authorList>
            <consortium name="Ensembl"/>
        </authorList>
    </citation>
    <scope>IDENTIFICATION</scope>
</reference>
<proteinExistence type="predicted"/>
<reference evidence="1" key="1">
    <citation type="submission" date="2025-08" db="UniProtKB">
        <authorList>
            <consortium name="Ensembl"/>
        </authorList>
    </citation>
    <scope>IDENTIFICATION</scope>
</reference>